<evidence type="ECO:0000256" key="1">
    <source>
        <dbReference type="ARBA" id="ARBA00010541"/>
    </source>
</evidence>
<comment type="similarity">
    <text evidence="1">Belongs to the peptidase S1C family.</text>
</comment>
<sequence>MKLQRATWLPAVACVWTAVACAPLSIGQGTADLPPALKQLADLQDSLAELIAQVEPSVVAISRAPSNDAASRRDPFLDFDSRFGGLLGTPRDPFDPVGTGVVIGADGVILTQYLNVRRGDQHLVTLSDGRKLPATIKAADPRSGLAVLQVSASGLPALEFGDADALAKGHFVMTLGNPQSIIASGEPTASWGMVSNIAQQATPTTNLNNTLDEGGRSYATTLHHLGTLLQLDARLNWSNGGGVVVDMSGKLVGITTVAGTLPGHESPAGYAIPMTRIFRRIVDDLKAGREVEYGLLGLTLQPPQLLPAGAAGAVVDRVVPGSAAAKAGIRPEDRLIEVDGETIQTVSDLQLNVSSLPPNKPVTVRLIRDGRDLKLPVTLSKYYVRGDKLFTSGVRSWRGLKVDYSTAFPTSEIEQAAMQSRVDPDGCVVVVEVEPGSVADQAGIKRGMFVSHVGEQRVTTPDEFYAAVEGAGETVNLRFAGPAAGSGAAMEEGPGVQIPPTE</sequence>
<evidence type="ECO:0000313" key="7">
    <source>
        <dbReference type="Proteomes" id="UP001155241"/>
    </source>
</evidence>
<dbReference type="InterPro" id="IPR001478">
    <property type="entry name" value="PDZ"/>
</dbReference>
<dbReference type="PANTHER" id="PTHR22939">
    <property type="entry name" value="SERINE PROTEASE FAMILY S1C HTRA-RELATED"/>
    <property type="match status" value="1"/>
</dbReference>
<keyword evidence="3" id="KW-0378">Hydrolase</keyword>
<proteinExistence type="inferred from homology"/>
<dbReference type="GO" id="GO:0012501">
    <property type="term" value="P:programmed cell death"/>
    <property type="evidence" value="ECO:0007669"/>
    <property type="project" value="TreeGrafter"/>
</dbReference>
<gene>
    <name evidence="6" type="ORF">NG895_06505</name>
</gene>
<dbReference type="Pfam" id="PF13365">
    <property type="entry name" value="Trypsin_2"/>
    <property type="match status" value="1"/>
</dbReference>
<evidence type="ECO:0000313" key="6">
    <source>
        <dbReference type="EMBL" id="MCO6043554.1"/>
    </source>
</evidence>
<dbReference type="InterPro" id="IPR036034">
    <property type="entry name" value="PDZ_sf"/>
</dbReference>
<dbReference type="EMBL" id="JAMXLR010000024">
    <property type="protein sequence ID" value="MCO6043554.1"/>
    <property type="molecule type" value="Genomic_DNA"/>
</dbReference>
<organism evidence="6 7">
    <name type="scientific">Aeoliella straminimaris</name>
    <dbReference type="NCBI Taxonomy" id="2954799"/>
    <lineage>
        <taxon>Bacteria</taxon>
        <taxon>Pseudomonadati</taxon>
        <taxon>Planctomycetota</taxon>
        <taxon>Planctomycetia</taxon>
        <taxon>Pirellulales</taxon>
        <taxon>Lacipirellulaceae</taxon>
        <taxon>Aeoliella</taxon>
    </lineage>
</organism>
<keyword evidence="4" id="KW-0732">Signal</keyword>
<dbReference type="InterPro" id="IPR001940">
    <property type="entry name" value="Peptidase_S1C"/>
</dbReference>
<dbReference type="PRINTS" id="PR00834">
    <property type="entry name" value="PROTEASES2C"/>
</dbReference>
<dbReference type="GO" id="GO:0006508">
    <property type="term" value="P:proteolysis"/>
    <property type="evidence" value="ECO:0007669"/>
    <property type="project" value="UniProtKB-KW"/>
</dbReference>
<name>A0A9X2F803_9BACT</name>
<dbReference type="PROSITE" id="PS51257">
    <property type="entry name" value="PROKAR_LIPOPROTEIN"/>
    <property type="match status" value="1"/>
</dbReference>
<feature type="signal peptide" evidence="4">
    <location>
        <begin position="1"/>
        <end position="22"/>
    </location>
</feature>
<dbReference type="PANTHER" id="PTHR22939:SF129">
    <property type="entry name" value="SERINE PROTEASE HTRA2, MITOCHONDRIAL"/>
    <property type="match status" value="1"/>
</dbReference>
<dbReference type="Pfam" id="PF13180">
    <property type="entry name" value="PDZ_2"/>
    <property type="match status" value="1"/>
</dbReference>
<dbReference type="Proteomes" id="UP001155241">
    <property type="component" value="Unassembled WGS sequence"/>
</dbReference>
<feature type="chain" id="PRO_5040906362" evidence="4">
    <location>
        <begin position="23"/>
        <end position="502"/>
    </location>
</feature>
<dbReference type="GO" id="GO:0004252">
    <property type="term" value="F:serine-type endopeptidase activity"/>
    <property type="evidence" value="ECO:0007669"/>
    <property type="project" value="InterPro"/>
</dbReference>
<dbReference type="InterPro" id="IPR009003">
    <property type="entry name" value="Peptidase_S1_PA"/>
</dbReference>
<accession>A0A9X2F803</accession>
<evidence type="ECO:0000256" key="2">
    <source>
        <dbReference type="ARBA" id="ARBA00022670"/>
    </source>
</evidence>
<comment type="caution">
    <text evidence="6">The sequence shown here is derived from an EMBL/GenBank/DDBJ whole genome shotgun (WGS) entry which is preliminary data.</text>
</comment>
<keyword evidence="2" id="KW-0645">Protease</keyword>
<evidence type="ECO:0000256" key="3">
    <source>
        <dbReference type="ARBA" id="ARBA00022801"/>
    </source>
</evidence>
<dbReference type="Gene3D" id="2.40.10.120">
    <property type="match status" value="1"/>
</dbReference>
<dbReference type="SUPFAM" id="SSF50494">
    <property type="entry name" value="Trypsin-like serine proteases"/>
    <property type="match status" value="1"/>
</dbReference>
<dbReference type="SUPFAM" id="SSF50156">
    <property type="entry name" value="PDZ domain-like"/>
    <property type="match status" value="2"/>
</dbReference>
<keyword evidence="7" id="KW-1185">Reference proteome</keyword>
<feature type="domain" description="PDZ" evidence="5">
    <location>
        <begin position="294"/>
        <end position="347"/>
    </location>
</feature>
<protein>
    <submittedName>
        <fullName evidence="6">PDZ domain-containing protein</fullName>
    </submittedName>
</protein>
<evidence type="ECO:0000256" key="4">
    <source>
        <dbReference type="SAM" id="SignalP"/>
    </source>
</evidence>
<dbReference type="SMART" id="SM00228">
    <property type="entry name" value="PDZ"/>
    <property type="match status" value="2"/>
</dbReference>
<dbReference type="AlphaFoldDB" id="A0A9X2F803"/>
<reference evidence="6" key="1">
    <citation type="submission" date="2022-06" db="EMBL/GenBank/DDBJ databases">
        <title>Aeoliella straminimaris, a novel planctomycete from sediments.</title>
        <authorList>
            <person name="Vitorino I.R."/>
            <person name="Lage O.M."/>
        </authorList>
    </citation>
    <scope>NUCLEOTIDE SEQUENCE</scope>
    <source>
        <strain evidence="6">ICT_H6.2</strain>
    </source>
</reference>
<dbReference type="PROSITE" id="PS50106">
    <property type="entry name" value="PDZ"/>
    <property type="match status" value="1"/>
</dbReference>
<evidence type="ECO:0000259" key="5">
    <source>
        <dbReference type="PROSITE" id="PS50106"/>
    </source>
</evidence>
<dbReference type="Gene3D" id="2.30.42.10">
    <property type="match status" value="2"/>
</dbReference>
<dbReference type="RefSeq" id="WP_252851658.1">
    <property type="nucleotide sequence ID" value="NZ_JAMXLR010000024.1"/>
</dbReference>